<dbReference type="Proteomes" id="UP000789342">
    <property type="component" value="Unassembled WGS sequence"/>
</dbReference>
<name>A0A9N9GJI2_9GLOM</name>
<comment type="caution">
    <text evidence="1">The sequence shown here is derived from an EMBL/GenBank/DDBJ whole genome shotgun (WGS) entry which is preliminary data.</text>
</comment>
<sequence length="90" mass="10567">MLPQRKKSSNSLSFSTREIWNEWEKRRNIDILQTSQKRQTKNRSGTGFAFSIYQEASESEVDTEINITAFLFSSNQNGKRKRKASRRTYA</sequence>
<organism evidence="1 2">
    <name type="scientific">Acaulospora morrowiae</name>
    <dbReference type="NCBI Taxonomy" id="94023"/>
    <lineage>
        <taxon>Eukaryota</taxon>
        <taxon>Fungi</taxon>
        <taxon>Fungi incertae sedis</taxon>
        <taxon>Mucoromycota</taxon>
        <taxon>Glomeromycotina</taxon>
        <taxon>Glomeromycetes</taxon>
        <taxon>Diversisporales</taxon>
        <taxon>Acaulosporaceae</taxon>
        <taxon>Acaulospora</taxon>
    </lineage>
</organism>
<reference evidence="1" key="1">
    <citation type="submission" date="2021-06" db="EMBL/GenBank/DDBJ databases">
        <authorList>
            <person name="Kallberg Y."/>
            <person name="Tangrot J."/>
            <person name="Rosling A."/>
        </authorList>
    </citation>
    <scope>NUCLEOTIDE SEQUENCE</scope>
    <source>
        <strain evidence="1">CL551</strain>
    </source>
</reference>
<evidence type="ECO:0000313" key="2">
    <source>
        <dbReference type="Proteomes" id="UP000789342"/>
    </source>
</evidence>
<evidence type="ECO:0000313" key="1">
    <source>
        <dbReference type="EMBL" id="CAG8606550.1"/>
    </source>
</evidence>
<dbReference type="EMBL" id="CAJVPV010006533">
    <property type="protein sequence ID" value="CAG8606550.1"/>
    <property type="molecule type" value="Genomic_DNA"/>
</dbReference>
<protein>
    <submittedName>
        <fullName evidence="1">3646_t:CDS:1</fullName>
    </submittedName>
</protein>
<proteinExistence type="predicted"/>
<dbReference type="AlphaFoldDB" id="A0A9N9GJI2"/>
<gene>
    <name evidence="1" type="ORF">AMORRO_LOCUS8021</name>
</gene>
<keyword evidence="2" id="KW-1185">Reference proteome</keyword>
<accession>A0A9N9GJI2</accession>